<evidence type="ECO:0000313" key="4">
    <source>
        <dbReference type="Proteomes" id="UP000193804"/>
    </source>
</evidence>
<sequence>MHLILPKIKSVRLEGYYPLFDQPVEFDIEKDLYILLGGNGLGKTTILQSIIYGVAGPADANIEPTREDKFKRWGRDYFADRLSNHSKAYIDVKLEFGDNSIEIRRGFASNNILSFTRNGEFLSDKKSETEDLFEQFLVEEVGYSGLNEFYYIFHKLCYLSENRENLVWNVNAQTRILMQLFSDTTTEYQFRKRREELKNLDTKIRHKNVAVNKQQKVVDQLKLDLSTEKKAHKNESEDEMIAMTDNTAKESEFKDSQKELVQVGEKIRITQKQLKERKITVAHKASEIEELRQQINKYEEDFLMEQISQIENTETSHAIYKLIHHKLCPSCGNQNDELHQKAVEYIKNKQCPLCGIESSLDEPTIKPGWEASMSELLKDKIDIEQEILQLEPQLEELMDRSIILNNEINKFLVNRPQKVVYIHEDAPPSENKLAENESALSLLQKEKRDYQIQFDSLQKELDDTYKNFAQINNSRVERLGEIYSDFASDFLGVKCELEPVVDNSDFFDLNLFVPTFLGKVRARPTSCSEAQRFFLDIAFRMSVIELSNEMSSHKGTFICETPENALDISYINNVTEMFFTFSKENNNTLIVSSNIQPAGIAETILTRLRKDERQLHFLNMIEIGKLSDVQANGYGAEAIEEILDRILNEPRFS</sequence>
<dbReference type="OrthoDB" id="9805802at2"/>
<gene>
    <name evidence="3" type="ORF">SAMN05661096_00654</name>
</gene>
<dbReference type="GO" id="GO:0016887">
    <property type="term" value="F:ATP hydrolysis activity"/>
    <property type="evidence" value="ECO:0007669"/>
    <property type="project" value="InterPro"/>
</dbReference>
<evidence type="ECO:0000313" key="3">
    <source>
        <dbReference type="EMBL" id="SMG14192.1"/>
    </source>
</evidence>
<proteinExistence type="predicted"/>
<keyword evidence="4" id="KW-1185">Reference proteome</keyword>
<dbReference type="Proteomes" id="UP000193804">
    <property type="component" value="Unassembled WGS sequence"/>
</dbReference>
<dbReference type="AlphaFoldDB" id="A0A1X7IHH0"/>
<name>A0A1X7IHH0_9BACT</name>
<feature type="coiled-coil region" evidence="1">
    <location>
        <begin position="281"/>
        <end position="308"/>
    </location>
</feature>
<dbReference type="STRING" id="1028.SAMN05661096_00654"/>
<dbReference type="InterPro" id="IPR027417">
    <property type="entry name" value="P-loop_NTPase"/>
</dbReference>
<dbReference type="Gene3D" id="3.40.50.300">
    <property type="entry name" value="P-loop containing nucleotide triphosphate hydrolases"/>
    <property type="match status" value="2"/>
</dbReference>
<reference evidence="4" key="1">
    <citation type="submission" date="2017-04" db="EMBL/GenBank/DDBJ databases">
        <authorList>
            <person name="Varghese N."/>
            <person name="Submissions S."/>
        </authorList>
    </citation>
    <scope>NUCLEOTIDE SEQUENCE [LARGE SCALE GENOMIC DNA]</scope>
    <source>
        <strain evidence="4">DSM 4125</strain>
    </source>
</reference>
<dbReference type="RefSeq" id="WP_085515640.1">
    <property type="nucleotide sequence ID" value="NZ_FXAW01000001.1"/>
</dbReference>
<dbReference type="SUPFAM" id="SSF52540">
    <property type="entry name" value="P-loop containing nucleoside triphosphate hydrolases"/>
    <property type="match status" value="1"/>
</dbReference>
<evidence type="ECO:0000259" key="2">
    <source>
        <dbReference type="Pfam" id="PF13476"/>
    </source>
</evidence>
<protein>
    <submittedName>
        <fullName evidence="3">AAA domain-containing protein</fullName>
    </submittedName>
</protein>
<keyword evidence="1" id="KW-0175">Coiled coil</keyword>
<feature type="domain" description="Rad50/SbcC-type AAA" evidence="2">
    <location>
        <begin position="11"/>
        <end position="301"/>
    </location>
</feature>
<dbReference type="Pfam" id="PF13476">
    <property type="entry name" value="AAA_23"/>
    <property type="match status" value="1"/>
</dbReference>
<accession>A0A1X7IHH0</accession>
<feature type="coiled-coil region" evidence="1">
    <location>
        <begin position="433"/>
        <end position="467"/>
    </location>
</feature>
<dbReference type="GO" id="GO:0006302">
    <property type="term" value="P:double-strand break repair"/>
    <property type="evidence" value="ECO:0007669"/>
    <property type="project" value="InterPro"/>
</dbReference>
<dbReference type="InterPro" id="IPR038729">
    <property type="entry name" value="Rad50/SbcC_AAA"/>
</dbReference>
<organism evidence="3 4">
    <name type="scientific">Marivirga sericea</name>
    <dbReference type="NCBI Taxonomy" id="1028"/>
    <lineage>
        <taxon>Bacteria</taxon>
        <taxon>Pseudomonadati</taxon>
        <taxon>Bacteroidota</taxon>
        <taxon>Cytophagia</taxon>
        <taxon>Cytophagales</taxon>
        <taxon>Marivirgaceae</taxon>
        <taxon>Marivirga</taxon>
    </lineage>
</organism>
<dbReference type="EMBL" id="FXAW01000001">
    <property type="protein sequence ID" value="SMG14192.1"/>
    <property type="molecule type" value="Genomic_DNA"/>
</dbReference>
<evidence type="ECO:0000256" key="1">
    <source>
        <dbReference type="SAM" id="Coils"/>
    </source>
</evidence>